<feature type="coiled-coil region" evidence="1">
    <location>
        <begin position="8"/>
        <end position="63"/>
    </location>
</feature>
<reference evidence="3" key="1">
    <citation type="submission" date="2010-06" db="EMBL/GenBank/DDBJ databases">
        <authorList>
            <person name="Jiang H."/>
            <person name="Abraham K."/>
            <person name="Ali S."/>
            <person name="Alsbrooks S.L."/>
            <person name="Anim B.N."/>
            <person name="Anosike U.S."/>
            <person name="Attaway T."/>
            <person name="Bandaranaike D.P."/>
            <person name="Battles P.K."/>
            <person name="Bell S.N."/>
            <person name="Bell A.V."/>
            <person name="Beltran B."/>
            <person name="Bickham C."/>
            <person name="Bustamante Y."/>
            <person name="Caleb T."/>
            <person name="Canada A."/>
            <person name="Cardenas V."/>
            <person name="Carter K."/>
            <person name="Chacko J."/>
            <person name="Chandrabose M.N."/>
            <person name="Chavez D."/>
            <person name="Chavez A."/>
            <person name="Chen L."/>
            <person name="Chu H.-S."/>
            <person name="Claassen K.J."/>
            <person name="Cockrell R."/>
            <person name="Collins M."/>
            <person name="Cooper J.A."/>
            <person name="Cree A."/>
            <person name="Curry S.M."/>
            <person name="Da Y."/>
            <person name="Dao M.D."/>
            <person name="Das B."/>
            <person name="Davila M.-L."/>
            <person name="Davy-Carroll L."/>
            <person name="Denson S."/>
            <person name="Dinh H."/>
            <person name="Ebong V.E."/>
            <person name="Edwards J.R."/>
            <person name="Egan A."/>
            <person name="El-Daye J."/>
            <person name="Escobedo L."/>
            <person name="Fernandez S."/>
            <person name="Fernando P.R."/>
            <person name="Flagg N."/>
            <person name="Forbes L.D."/>
            <person name="Fowler R.G."/>
            <person name="Fu Q."/>
            <person name="Gabisi R.A."/>
            <person name="Ganer J."/>
            <person name="Garbino Pronczuk A."/>
            <person name="Garcia R.M."/>
            <person name="Garner T."/>
            <person name="Garrett T.E."/>
            <person name="Gonzalez D.A."/>
            <person name="Hamid H."/>
            <person name="Hawkins E.S."/>
            <person name="Hirani K."/>
            <person name="Hogues M.E."/>
            <person name="Hollins B."/>
            <person name="Hsiao C.-H."/>
            <person name="Jabil R."/>
            <person name="James M.L."/>
            <person name="Jhangiani S.N."/>
            <person name="Johnson B."/>
            <person name="Johnson Q."/>
            <person name="Joshi V."/>
            <person name="Kalu J.B."/>
            <person name="Kam C."/>
            <person name="Kashfia A."/>
            <person name="Keebler J."/>
            <person name="Kisamo H."/>
            <person name="Kovar C.L."/>
            <person name="Lago L.A."/>
            <person name="Lai C.-Y."/>
            <person name="Laidlaw J."/>
            <person name="Lara F."/>
            <person name="Le T.-K."/>
            <person name="Lee S.L."/>
            <person name="Legall F.H."/>
            <person name="Lemon S.J."/>
            <person name="Lewis L.R."/>
            <person name="Li B."/>
            <person name="Liu Y."/>
            <person name="Liu Y.-S."/>
            <person name="Lopez J."/>
            <person name="Lozado R.J."/>
            <person name="Lu J."/>
            <person name="Madu R.C."/>
            <person name="Maheshwari M."/>
            <person name="Maheshwari R."/>
            <person name="Malloy K."/>
            <person name="Martinez E."/>
            <person name="Mathew T."/>
            <person name="Mercado I.C."/>
            <person name="Mercado C."/>
            <person name="Meyer B."/>
            <person name="Montgomery K."/>
            <person name="Morgan M.B."/>
            <person name="Munidasa M."/>
            <person name="Nazareth L.V."/>
            <person name="Nelson J."/>
            <person name="Ng B.M."/>
            <person name="Nguyen N.B."/>
            <person name="Nguyen P.Q."/>
            <person name="Nguyen T."/>
            <person name="Obregon M."/>
            <person name="Okwuonu G.O."/>
            <person name="Onwere C.G."/>
            <person name="Orozco G."/>
            <person name="Parra A."/>
            <person name="Patel S."/>
            <person name="Patil S."/>
            <person name="Perez A."/>
            <person name="Perez Y."/>
            <person name="Pham C."/>
            <person name="Primus E.L."/>
            <person name="Pu L.-L."/>
            <person name="Puazo M."/>
            <person name="Qin X."/>
            <person name="Quiroz J.B."/>
            <person name="Reese J."/>
            <person name="Richards S."/>
            <person name="Rives C.M."/>
            <person name="Robberts R."/>
            <person name="Ruiz S.J."/>
            <person name="Ruiz M.J."/>
            <person name="Santibanez J."/>
            <person name="Schneider B.W."/>
            <person name="Sisson I."/>
            <person name="Smith M."/>
            <person name="Sodergren E."/>
            <person name="Song X.-Z."/>
            <person name="Song B.B."/>
            <person name="Summersgill H."/>
            <person name="Thelus R."/>
            <person name="Thornton R.D."/>
            <person name="Trejos Z.Y."/>
            <person name="Usmani K."/>
            <person name="Vattathil S."/>
            <person name="Villasana D."/>
            <person name="Walker D.L."/>
            <person name="Wang S."/>
            <person name="Wang K."/>
            <person name="White C.S."/>
            <person name="Williams A.C."/>
            <person name="Williamson J."/>
            <person name="Wilson K."/>
            <person name="Woghiren I.O."/>
            <person name="Woodworth J.R."/>
            <person name="Worley K.C."/>
            <person name="Wright R.A."/>
            <person name="Wu W."/>
            <person name="Young L."/>
            <person name="Zhang L."/>
            <person name="Zhang J."/>
            <person name="Zhu Y."/>
            <person name="Muzny D.M."/>
            <person name="Weinstock G."/>
            <person name="Gibbs R.A."/>
        </authorList>
    </citation>
    <scope>NUCLEOTIDE SEQUENCE [LARGE SCALE GENOMIC DNA]</scope>
    <source>
        <strain evidence="3">LSR1</strain>
    </source>
</reference>
<accession>A0A8R2D395</accession>
<sequence length="249" mass="29065">MIKVYSEVEQKQREDAELASKLKAAESEKITYFLRSTEQRRQVDELTQQLEQMRLSNERLRMTSFKRNPVAEKQNYIREVYQAKFGMDRLEMLVVTSIADPGQQFYGFRRKLNGAFYAINRRMQVAMGERVMLWFVSNNAEQDFIDCKSYLFNKAYKTGVELQTRSNTIGIGESTNIEEFDTVCLQLRDFGRLAGMMELDAGYNIMQTLLELAQNQYTPTDQLNGEDITEVGTFAQRRNAIRSNVQRYI</sequence>
<organism evidence="2 3">
    <name type="scientific">Acyrthosiphon pisum</name>
    <name type="common">Pea aphid</name>
    <dbReference type="NCBI Taxonomy" id="7029"/>
    <lineage>
        <taxon>Eukaryota</taxon>
        <taxon>Metazoa</taxon>
        <taxon>Ecdysozoa</taxon>
        <taxon>Arthropoda</taxon>
        <taxon>Hexapoda</taxon>
        <taxon>Insecta</taxon>
        <taxon>Pterygota</taxon>
        <taxon>Neoptera</taxon>
        <taxon>Paraneoptera</taxon>
        <taxon>Hemiptera</taxon>
        <taxon>Sternorrhyncha</taxon>
        <taxon>Aphidomorpha</taxon>
        <taxon>Aphidoidea</taxon>
        <taxon>Aphididae</taxon>
        <taxon>Macrosiphini</taxon>
        <taxon>Acyrthosiphon</taxon>
    </lineage>
</organism>
<evidence type="ECO:0000256" key="1">
    <source>
        <dbReference type="SAM" id="Coils"/>
    </source>
</evidence>
<name>A0A8R2D395_ACYPI</name>
<dbReference type="OrthoDB" id="6630438at2759"/>
<dbReference type="AlphaFoldDB" id="A0A8R2D395"/>
<keyword evidence="1" id="KW-0175">Coiled coil</keyword>
<protein>
    <submittedName>
        <fullName evidence="2">Uncharacterized protein</fullName>
    </submittedName>
</protein>
<reference evidence="2" key="2">
    <citation type="submission" date="2022-06" db="UniProtKB">
        <authorList>
            <consortium name="EnsemblMetazoa"/>
        </authorList>
    </citation>
    <scope>IDENTIFICATION</scope>
</reference>
<dbReference type="GeneID" id="107883414"/>
<proteinExistence type="predicted"/>
<keyword evidence="3" id="KW-1185">Reference proteome</keyword>
<dbReference type="EnsemblMetazoa" id="XM_016803377.2">
    <property type="protein sequence ID" value="XP_016658866.1"/>
    <property type="gene ID" value="LOC107883414"/>
</dbReference>
<dbReference type="RefSeq" id="XP_016658866.1">
    <property type="nucleotide sequence ID" value="XM_016803377.2"/>
</dbReference>
<dbReference type="Proteomes" id="UP000007819">
    <property type="component" value="Chromosome A1"/>
</dbReference>
<dbReference type="KEGG" id="api:107883414"/>
<evidence type="ECO:0000313" key="3">
    <source>
        <dbReference type="Proteomes" id="UP000007819"/>
    </source>
</evidence>
<evidence type="ECO:0000313" key="2">
    <source>
        <dbReference type="EnsemblMetazoa" id="XP_016658866.1"/>
    </source>
</evidence>